<feature type="domain" description="HTH arsR-type" evidence="4">
    <location>
        <begin position="4"/>
        <end position="97"/>
    </location>
</feature>
<evidence type="ECO:0000313" key="5">
    <source>
        <dbReference type="EMBL" id="SHF21395.1"/>
    </source>
</evidence>
<dbReference type="Proteomes" id="UP000184423">
    <property type="component" value="Unassembled WGS sequence"/>
</dbReference>
<evidence type="ECO:0000259" key="4">
    <source>
        <dbReference type="PROSITE" id="PS50987"/>
    </source>
</evidence>
<evidence type="ECO:0000313" key="6">
    <source>
        <dbReference type="Proteomes" id="UP000184423"/>
    </source>
</evidence>
<protein>
    <submittedName>
        <fullName evidence="5">ArsR family transcriptional regulator</fullName>
    </submittedName>
</protein>
<keyword evidence="6" id="KW-1185">Reference proteome</keyword>
<dbReference type="AlphaFoldDB" id="A0A1M4ZTX4"/>
<dbReference type="NCBIfam" id="NF033788">
    <property type="entry name" value="HTH_metalloreg"/>
    <property type="match status" value="1"/>
</dbReference>
<dbReference type="PRINTS" id="PR00778">
    <property type="entry name" value="HTHARSR"/>
</dbReference>
<keyword evidence="1" id="KW-0805">Transcription regulation</keyword>
<reference evidence="6" key="1">
    <citation type="submission" date="2016-11" db="EMBL/GenBank/DDBJ databases">
        <authorList>
            <person name="Varghese N."/>
            <person name="Submissions S."/>
        </authorList>
    </citation>
    <scope>NUCLEOTIDE SEQUENCE [LARGE SCALE GENOMIC DNA]</scope>
    <source>
        <strain evidence="6">DSM 10124</strain>
    </source>
</reference>
<dbReference type="InterPro" id="IPR011991">
    <property type="entry name" value="ArsR-like_HTH"/>
</dbReference>
<sequence length="97" mass="10950">MNYLDNQVFLETAEILKVIGHPIRLCILKGLYIEGEKNVTTMQGCLNIPQSTVSQHIGILKNKGIIKGKRNGLEINYSICNEKVIKILETLLKEELI</sequence>
<dbReference type="InterPro" id="IPR036390">
    <property type="entry name" value="WH_DNA-bd_sf"/>
</dbReference>
<organism evidence="5 6">
    <name type="scientific">Caloramator proteoclasticus DSM 10124</name>
    <dbReference type="NCBI Taxonomy" id="1121262"/>
    <lineage>
        <taxon>Bacteria</taxon>
        <taxon>Bacillati</taxon>
        <taxon>Bacillota</taxon>
        <taxon>Clostridia</taxon>
        <taxon>Eubacteriales</taxon>
        <taxon>Clostridiaceae</taxon>
        <taxon>Caloramator</taxon>
    </lineage>
</organism>
<dbReference type="InterPro" id="IPR051011">
    <property type="entry name" value="Metal_resp_trans_reg"/>
</dbReference>
<dbReference type="PANTHER" id="PTHR43132">
    <property type="entry name" value="ARSENICAL RESISTANCE OPERON REPRESSOR ARSR-RELATED"/>
    <property type="match status" value="1"/>
</dbReference>
<keyword evidence="3" id="KW-0804">Transcription</keyword>
<dbReference type="GO" id="GO:0003677">
    <property type="term" value="F:DNA binding"/>
    <property type="evidence" value="ECO:0007669"/>
    <property type="project" value="UniProtKB-KW"/>
</dbReference>
<proteinExistence type="predicted"/>
<dbReference type="InterPro" id="IPR001845">
    <property type="entry name" value="HTH_ArsR_DNA-bd_dom"/>
</dbReference>
<evidence type="ECO:0000256" key="3">
    <source>
        <dbReference type="ARBA" id="ARBA00023163"/>
    </source>
</evidence>
<dbReference type="GO" id="GO:0003700">
    <property type="term" value="F:DNA-binding transcription factor activity"/>
    <property type="evidence" value="ECO:0007669"/>
    <property type="project" value="InterPro"/>
</dbReference>
<dbReference type="RefSeq" id="WP_073249438.1">
    <property type="nucleotide sequence ID" value="NZ_FQVG01000043.1"/>
</dbReference>
<name>A0A1M4ZTX4_9CLOT</name>
<keyword evidence="2" id="KW-0238">DNA-binding</keyword>
<dbReference type="InterPro" id="IPR036388">
    <property type="entry name" value="WH-like_DNA-bd_sf"/>
</dbReference>
<dbReference type="Pfam" id="PF01022">
    <property type="entry name" value="HTH_5"/>
    <property type="match status" value="1"/>
</dbReference>
<dbReference type="SMART" id="SM00418">
    <property type="entry name" value="HTH_ARSR"/>
    <property type="match status" value="1"/>
</dbReference>
<dbReference type="CDD" id="cd00090">
    <property type="entry name" value="HTH_ARSR"/>
    <property type="match status" value="1"/>
</dbReference>
<gene>
    <name evidence="5" type="ORF">SAMN02746091_02008</name>
</gene>
<evidence type="ECO:0000256" key="1">
    <source>
        <dbReference type="ARBA" id="ARBA00023015"/>
    </source>
</evidence>
<dbReference type="PANTHER" id="PTHR43132:SF2">
    <property type="entry name" value="ARSENICAL RESISTANCE OPERON REPRESSOR ARSR-RELATED"/>
    <property type="match status" value="1"/>
</dbReference>
<dbReference type="EMBL" id="FQVG01000043">
    <property type="protein sequence ID" value="SHF21395.1"/>
    <property type="molecule type" value="Genomic_DNA"/>
</dbReference>
<evidence type="ECO:0000256" key="2">
    <source>
        <dbReference type="ARBA" id="ARBA00023125"/>
    </source>
</evidence>
<dbReference type="Gene3D" id="1.10.10.10">
    <property type="entry name" value="Winged helix-like DNA-binding domain superfamily/Winged helix DNA-binding domain"/>
    <property type="match status" value="1"/>
</dbReference>
<dbReference type="PROSITE" id="PS50987">
    <property type="entry name" value="HTH_ARSR_2"/>
    <property type="match status" value="1"/>
</dbReference>
<dbReference type="SUPFAM" id="SSF46785">
    <property type="entry name" value="Winged helix' DNA-binding domain"/>
    <property type="match status" value="1"/>
</dbReference>
<accession>A0A1M4ZTX4</accession>